<gene>
    <name evidence="1" type="ORF">JOC48_001235</name>
</gene>
<evidence type="ECO:0000313" key="1">
    <source>
        <dbReference type="EMBL" id="MBM7570757.1"/>
    </source>
</evidence>
<accession>A0ABS2MXZ1</accession>
<comment type="caution">
    <text evidence="1">The sequence shown here is derived from an EMBL/GenBank/DDBJ whole genome shotgun (WGS) entry which is preliminary data.</text>
</comment>
<proteinExistence type="predicted"/>
<protein>
    <submittedName>
        <fullName evidence="1">Uncharacterized protein</fullName>
    </submittedName>
</protein>
<dbReference type="RefSeq" id="WP_275580716.1">
    <property type="nucleotide sequence ID" value="NZ_JAFBDR010000005.1"/>
</dbReference>
<dbReference type="Proteomes" id="UP001296943">
    <property type="component" value="Unassembled WGS sequence"/>
</dbReference>
<dbReference type="EMBL" id="JAFBDR010000005">
    <property type="protein sequence ID" value="MBM7570757.1"/>
    <property type="molecule type" value="Genomic_DNA"/>
</dbReference>
<organism evidence="1 2">
    <name type="scientific">Aquibacillus albus</name>
    <dbReference type="NCBI Taxonomy" id="1168171"/>
    <lineage>
        <taxon>Bacteria</taxon>
        <taxon>Bacillati</taxon>
        <taxon>Bacillota</taxon>
        <taxon>Bacilli</taxon>
        <taxon>Bacillales</taxon>
        <taxon>Bacillaceae</taxon>
        <taxon>Aquibacillus</taxon>
    </lineage>
</organism>
<sequence>MKLPSFSMTDHPNDAHTTIKKELGCMELSPALDDTTKMEYG</sequence>
<evidence type="ECO:0000313" key="2">
    <source>
        <dbReference type="Proteomes" id="UP001296943"/>
    </source>
</evidence>
<reference evidence="1 2" key="1">
    <citation type="submission" date="2021-01" db="EMBL/GenBank/DDBJ databases">
        <title>Genomic Encyclopedia of Type Strains, Phase IV (KMG-IV): sequencing the most valuable type-strain genomes for metagenomic binning, comparative biology and taxonomic classification.</title>
        <authorList>
            <person name="Goeker M."/>
        </authorList>
    </citation>
    <scope>NUCLEOTIDE SEQUENCE [LARGE SCALE GENOMIC DNA]</scope>
    <source>
        <strain evidence="1 2">DSM 23711</strain>
    </source>
</reference>
<keyword evidence="2" id="KW-1185">Reference proteome</keyword>
<name>A0ABS2MXZ1_9BACI</name>